<organism evidence="9 10">
    <name type="scientific">Vitreoscilla stercoraria</name>
    <dbReference type="NCBI Taxonomy" id="61"/>
    <lineage>
        <taxon>Bacteria</taxon>
        <taxon>Pseudomonadati</taxon>
        <taxon>Pseudomonadota</taxon>
        <taxon>Betaproteobacteria</taxon>
        <taxon>Neisseriales</taxon>
        <taxon>Neisseriaceae</taxon>
        <taxon>Vitreoscilla</taxon>
    </lineage>
</organism>
<dbReference type="HAMAP" id="MF_00657">
    <property type="entry name" value="Hydroxyl_YbiX"/>
    <property type="match status" value="1"/>
</dbReference>
<dbReference type="NCBIfam" id="NF003975">
    <property type="entry name" value="PRK05467.1-4"/>
    <property type="match status" value="1"/>
</dbReference>
<keyword evidence="10" id="KW-1185">Reference proteome</keyword>
<evidence type="ECO:0000256" key="3">
    <source>
        <dbReference type="ARBA" id="ARBA00022896"/>
    </source>
</evidence>
<accession>A0ABY4EA72</accession>
<dbReference type="InterPro" id="IPR005123">
    <property type="entry name" value="Oxoglu/Fe-dep_dioxygenase_dom"/>
</dbReference>
<feature type="binding site" evidence="7">
    <location>
        <position position="159"/>
    </location>
    <ligand>
        <name>Fe cation</name>
        <dbReference type="ChEBI" id="CHEBI:24875"/>
    </ligand>
</feature>
<dbReference type="Pfam" id="PF18331">
    <property type="entry name" value="PKHD_C"/>
    <property type="match status" value="1"/>
</dbReference>
<reference evidence="9" key="1">
    <citation type="submission" date="2021-12" db="EMBL/GenBank/DDBJ databases">
        <authorList>
            <person name="Veyrier F.J."/>
        </authorList>
    </citation>
    <scope>NUCLEOTIDE SEQUENCE</scope>
    <source>
        <strain evidence="9">SAG 1488-6</strain>
    </source>
</reference>
<evidence type="ECO:0000256" key="6">
    <source>
        <dbReference type="ARBA" id="ARBA00023004"/>
    </source>
</evidence>
<evidence type="ECO:0000256" key="1">
    <source>
        <dbReference type="ARBA" id="ARBA00001961"/>
    </source>
</evidence>
<dbReference type="InterPro" id="IPR041097">
    <property type="entry name" value="PKHD_C"/>
</dbReference>
<dbReference type="EMBL" id="CP091512">
    <property type="protein sequence ID" value="UOO92342.1"/>
    <property type="molecule type" value="Genomic_DNA"/>
</dbReference>
<keyword evidence="4 7" id="KW-0223">Dioxygenase</keyword>
<dbReference type="InterPro" id="IPR023550">
    <property type="entry name" value="PKHD_hydroxylase"/>
</dbReference>
<name>A0ABY4EA72_VITST</name>
<feature type="domain" description="Fe2OG dioxygenase" evidence="8">
    <location>
        <begin position="78"/>
        <end position="178"/>
    </location>
</feature>
<dbReference type="GO" id="GO:0051213">
    <property type="term" value="F:dioxygenase activity"/>
    <property type="evidence" value="ECO:0007669"/>
    <property type="project" value="UniProtKB-KW"/>
</dbReference>
<evidence type="ECO:0000259" key="8">
    <source>
        <dbReference type="PROSITE" id="PS51471"/>
    </source>
</evidence>
<keyword evidence="6 7" id="KW-0408">Iron</keyword>
<dbReference type="Pfam" id="PF13640">
    <property type="entry name" value="2OG-FeII_Oxy_3"/>
    <property type="match status" value="1"/>
</dbReference>
<keyword evidence="2 7" id="KW-0479">Metal-binding</keyword>
<gene>
    <name evidence="9" type="ORF">LVJ81_12135</name>
</gene>
<comment type="cofactor">
    <cofactor evidence="1 7">
        <name>L-ascorbate</name>
        <dbReference type="ChEBI" id="CHEBI:38290"/>
    </cofactor>
</comment>
<dbReference type="SMART" id="SM00702">
    <property type="entry name" value="P4Hc"/>
    <property type="match status" value="1"/>
</dbReference>
<evidence type="ECO:0000256" key="2">
    <source>
        <dbReference type="ARBA" id="ARBA00022723"/>
    </source>
</evidence>
<dbReference type="PROSITE" id="PS51471">
    <property type="entry name" value="FE2OG_OXY"/>
    <property type="match status" value="1"/>
</dbReference>
<dbReference type="RefSeq" id="WP_019959346.1">
    <property type="nucleotide sequence ID" value="NZ_CP091512.1"/>
</dbReference>
<evidence type="ECO:0000256" key="5">
    <source>
        <dbReference type="ARBA" id="ARBA00023002"/>
    </source>
</evidence>
<dbReference type="Proteomes" id="UP000832034">
    <property type="component" value="Chromosome"/>
</dbReference>
<feature type="binding site" evidence="7">
    <location>
        <position position="98"/>
    </location>
    <ligand>
        <name>Fe cation</name>
        <dbReference type="ChEBI" id="CHEBI:24875"/>
    </ligand>
</feature>
<reference evidence="9" key="2">
    <citation type="journal article" date="2022" name="Res Sq">
        <title>Evolution of multicellular longitudinally dividing oral cavity symbionts (Neisseriaceae).</title>
        <authorList>
            <person name="Nyongesa S."/>
            <person name="Weber P."/>
            <person name="Bernet E."/>
            <person name="Pullido F."/>
            <person name="Nieckarz M."/>
            <person name="Delaby M."/>
            <person name="Nieves C."/>
            <person name="Viehboeck T."/>
            <person name="Krause N."/>
            <person name="Rivera-Millot A."/>
            <person name="Nakamura A."/>
            <person name="Vischer N."/>
            <person name="VanNieuwenhze M."/>
            <person name="Brun Y."/>
            <person name="Cava F."/>
            <person name="Bulgheresi S."/>
            <person name="Veyrier F."/>
        </authorList>
    </citation>
    <scope>NUCLEOTIDE SEQUENCE</scope>
    <source>
        <strain evidence="9">SAG 1488-6</strain>
    </source>
</reference>
<dbReference type="PANTHER" id="PTHR41536:SF1">
    <property type="entry name" value="PKHD-TYPE HYDROXYLASE YBIX"/>
    <property type="match status" value="1"/>
</dbReference>
<keyword evidence="5 7" id="KW-0560">Oxidoreductase</keyword>
<feature type="binding site" evidence="7">
    <location>
        <position position="96"/>
    </location>
    <ligand>
        <name>Fe cation</name>
        <dbReference type="ChEBI" id="CHEBI:24875"/>
    </ligand>
</feature>
<dbReference type="PANTHER" id="PTHR41536">
    <property type="entry name" value="PKHD-TYPE HYDROXYLASE YBIX"/>
    <property type="match status" value="1"/>
</dbReference>
<comment type="cofactor">
    <cofactor evidence="7">
        <name>Fe(2+)</name>
        <dbReference type="ChEBI" id="CHEBI:29033"/>
    </cofactor>
    <text evidence="7">Binds 1 Fe(2+) ion per subunit.</text>
</comment>
<dbReference type="Gene3D" id="2.60.120.620">
    <property type="entry name" value="q2cbj1_9rhob like domain"/>
    <property type="match status" value="1"/>
</dbReference>
<dbReference type="InterPro" id="IPR044862">
    <property type="entry name" value="Pro_4_hyd_alph_FE2OG_OXY"/>
</dbReference>
<evidence type="ECO:0000256" key="7">
    <source>
        <dbReference type="HAMAP-Rule" id="MF_00657"/>
    </source>
</evidence>
<dbReference type="NCBIfam" id="NF003974">
    <property type="entry name" value="PRK05467.1-3"/>
    <property type="match status" value="1"/>
</dbReference>
<keyword evidence="3 7" id="KW-0847">Vitamin C</keyword>
<evidence type="ECO:0000256" key="4">
    <source>
        <dbReference type="ARBA" id="ARBA00022964"/>
    </source>
</evidence>
<dbReference type="InterPro" id="IPR006620">
    <property type="entry name" value="Pro_4_hyd_alph"/>
</dbReference>
<evidence type="ECO:0000313" key="9">
    <source>
        <dbReference type="EMBL" id="UOO92342.1"/>
    </source>
</evidence>
<dbReference type="Gene3D" id="4.10.860.20">
    <property type="entry name" value="Rabenosyn, Rab binding domain"/>
    <property type="match status" value="1"/>
</dbReference>
<evidence type="ECO:0000313" key="10">
    <source>
        <dbReference type="Proteomes" id="UP000832034"/>
    </source>
</evidence>
<protein>
    <submittedName>
        <fullName evidence="9">Fe2+-dependent dioxygenase</fullName>
    </submittedName>
</protein>
<sequence>MLLRIPELLNAEEVSVCRELLLQQPWQDGHLTAGHIAAQVKTNHQLPRDNMIAQQIGQLILDKLGRSSMFMAAALPLKVLPPLFNRYENGTAYGNHIDNAIFTMPNADMKVRSDVSTTVFLSEPDEYEGGELVISTAYGENRVKLAAGDAIVYPANSLHRVEPVTQGVRLGAFFWTQSLVASSEQRQILYDLDGSIQKVLATDAHSEAARSLSGVYHNLLRMWSQT</sequence>
<proteinExistence type="inferred from homology"/>
<feature type="binding site" evidence="7">
    <location>
        <position position="169"/>
    </location>
    <ligand>
        <name>2-oxoglutarate</name>
        <dbReference type="ChEBI" id="CHEBI:16810"/>
    </ligand>
</feature>